<sequence>MKPVILDVDTGIDDALAISYAVNSPELELLGVTTCFGNVTVQEATRNTLLVLEHLDSSIPVVPGAAKPFYVSRVKASAVHIHGRDGMGNTLSEGEQPKREASSQFAPQFIIDQVRSRPHQVTIITVAAMTNLALAIMQAPDIVKLIDNVIVMGGAVTRAGNATPHAEANIYADPEAADYVFASGVPITLVGLDVTMETLLPKKDVEAWRDKETALGTLMADMTEFYIDAYEDFYPGIGGCGLHDPLAVGVAINPEFVTTTPLYVRVDLDGFHTLGRTVGDLRSKPANEPNMQVCLKVDTEQFLRHFLSRVV</sequence>
<dbReference type="InterPro" id="IPR001910">
    <property type="entry name" value="Inosine/uridine_hydrolase_dom"/>
</dbReference>
<dbReference type="OrthoDB" id="9797882at2"/>
<evidence type="ECO:0000259" key="3">
    <source>
        <dbReference type="Pfam" id="PF01156"/>
    </source>
</evidence>
<dbReference type="STRING" id="1469647.BC351_27055"/>
<gene>
    <name evidence="4" type="ORF">BC351_27055</name>
</gene>
<evidence type="ECO:0000256" key="1">
    <source>
        <dbReference type="ARBA" id="ARBA00022801"/>
    </source>
</evidence>
<dbReference type="Gene3D" id="3.90.245.10">
    <property type="entry name" value="Ribonucleoside hydrolase-like"/>
    <property type="match status" value="1"/>
</dbReference>
<dbReference type="Pfam" id="PF01156">
    <property type="entry name" value="IU_nuc_hydro"/>
    <property type="match status" value="1"/>
</dbReference>
<keyword evidence="1 4" id="KW-0378">Hydrolase</keyword>
<dbReference type="GO" id="GO:0008477">
    <property type="term" value="F:purine nucleosidase activity"/>
    <property type="evidence" value="ECO:0007669"/>
    <property type="project" value="TreeGrafter"/>
</dbReference>
<evidence type="ECO:0000313" key="5">
    <source>
        <dbReference type="Proteomes" id="UP000190626"/>
    </source>
</evidence>
<dbReference type="InterPro" id="IPR023186">
    <property type="entry name" value="IUNH"/>
</dbReference>
<dbReference type="EMBL" id="MBTG01000015">
    <property type="protein sequence ID" value="OPH56607.1"/>
    <property type="molecule type" value="Genomic_DNA"/>
</dbReference>
<dbReference type="GO" id="GO:0006152">
    <property type="term" value="P:purine nucleoside catabolic process"/>
    <property type="evidence" value="ECO:0007669"/>
    <property type="project" value="TreeGrafter"/>
</dbReference>
<evidence type="ECO:0000256" key="2">
    <source>
        <dbReference type="ARBA" id="ARBA00023295"/>
    </source>
</evidence>
<organism evidence="4 5">
    <name type="scientific">Paenibacillus ferrarius</name>
    <dbReference type="NCBI Taxonomy" id="1469647"/>
    <lineage>
        <taxon>Bacteria</taxon>
        <taxon>Bacillati</taxon>
        <taxon>Bacillota</taxon>
        <taxon>Bacilli</taxon>
        <taxon>Bacillales</taxon>
        <taxon>Paenibacillaceae</taxon>
        <taxon>Paenibacillus</taxon>
    </lineage>
</organism>
<dbReference type="InterPro" id="IPR036452">
    <property type="entry name" value="Ribo_hydro-like"/>
</dbReference>
<keyword evidence="2" id="KW-0326">Glycosidase</keyword>
<dbReference type="GO" id="GO:0005829">
    <property type="term" value="C:cytosol"/>
    <property type="evidence" value="ECO:0007669"/>
    <property type="project" value="TreeGrafter"/>
</dbReference>
<protein>
    <submittedName>
        <fullName evidence="4">Nucleoside hydrolase</fullName>
    </submittedName>
</protein>
<dbReference type="PANTHER" id="PTHR12304">
    <property type="entry name" value="INOSINE-URIDINE PREFERRING NUCLEOSIDE HYDROLASE"/>
    <property type="match status" value="1"/>
</dbReference>
<dbReference type="RefSeq" id="WP_079414070.1">
    <property type="nucleotide sequence ID" value="NZ_MBTG01000015.1"/>
</dbReference>
<accession>A0A1V4HIM0</accession>
<evidence type="ECO:0000313" key="4">
    <source>
        <dbReference type="EMBL" id="OPH56607.1"/>
    </source>
</evidence>
<keyword evidence="5" id="KW-1185">Reference proteome</keyword>
<proteinExistence type="predicted"/>
<dbReference type="PANTHER" id="PTHR12304:SF4">
    <property type="entry name" value="URIDINE NUCLEOSIDASE"/>
    <property type="match status" value="1"/>
</dbReference>
<name>A0A1V4HIM0_9BACL</name>
<feature type="domain" description="Inosine/uridine-preferring nucleoside hydrolase" evidence="3">
    <location>
        <begin position="4"/>
        <end position="303"/>
    </location>
</feature>
<dbReference type="AlphaFoldDB" id="A0A1V4HIM0"/>
<dbReference type="SUPFAM" id="SSF53590">
    <property type="entry name" value="Nucleoside hydrolase"/>
    <property type="match status" value="1"/>
</dbReference>
<dbReference type="CDD" id="cd02650">
    <property type="entry name" value="nuc_hydro_CaPnhB"/>
    <property type="match status" value="1"/>
</dbReference>
<dbReference type="Proteomes" id="UP000190626">
    <property type="component" value="Unassembled WGS sequence"/>
</dbReference>
<comment type="caution">
    <text evidence="4">The sequence shown here is derived from an EMBL/GenBank/DDBJ whole genome shotgun (WGS) entry which is preliminary data.</text>
</comment>
<reference evidence="5" key="1">
    <citation type="submission" date="2016-07" db="EMBL/GenBank/DDBJ databases">
        <authorList>
            <person name="Florea S."/>
            <person name="Webb J.S."/>
            <person name="Jaromczyk J."/>
            <person name="Schardl C.L."/>
        </authorList>
    </citation>
    <scope>NUCLEOTIDE SEQUENCE [LARGE SCALE GENOMIC DNA]</scope>
    <source>
        <strain evidence="5">CY1</strain>
    </source>
</reference>